<evidence type="ECO:0000313" key="5">
    <source>
        <dbReference type="EMBL" id="HIQ81645.1"/>
    </source>
</evidence>
<accession>A0A9D0ZJF4</accession>
<reference evidence="5" key="1">
    <citation type="submission" date="2020-10" db="EMBL/GenBank/DDBJ databases">
        <authorList>
            <person name="Gilroy R."/>
        </authorList>
    </citation>
    <scope>NUCLEOTIDE SEQUENCE</scope>
    <source>
        <strain evidence="5">ChiSjej6B24-2974</strain>
    </source>
</reference>
<dbReference type="Proteomes" id="UP000824260">
    <property type="component" value="Unassembled WGS sequence"/>
</dbReference>
<dbReference type="AlphaFoldDB" id="A0A9D0ZJF4"/>
<keyword evidence="3" id="KW-0732">Signal</keyword>
<feature type="chain" id="PRO_5039688568" evidence="3">
    <location>
        <begin position="25"/>
        <end position="369"/>
    </location>
</feature>
<organism evidence="5 6">
    <name type="scientific">Candidatus Pullichristensenella stercorigallinarum</name>
    <dbReference type="NCBI Taxonomy" id="2840909"/>
    <lineage>
        <taxon>Bacteria</taxon>
        <taxon>Bacillati</taxon>
        <taxon>Bacillota</taxon>
        <taxon>Clostridia</taxon>
        <taxon>Candidatus Pullichristensenella</taxon>
    </lineage>
</organism>
<dbReference type="GO" id="GO:0008477">
    <property type="term" value="F:purine nucleosidase activity"/>
    <property type="evidence" value="ECO:0007669"/>
    <property type="project" value="TreeGrafter"/>
</dbReference>
<dbReference type="SUPFAM" id="SSF53590">
    <property type="entry name" value="Nucleoside hydrolase"/>
    <property type="match status" value="1"/>
</dbReference>
<keyword evidence="2" id="KW-0326">Glycosidase</keyword>
<feature type="domain" description="Inosine/uridine-preferring nucleoside hydrolase" evidence="4">
    <location>
        <begin position="34"/>
        <end position="359"/>
    </location>
</feature>
<evidence type="ECO:0000259" key="4">
    <source>
        <dbReference type="Pfam" id="PF01156"/>
    </source>
</evidence>
<evidence type="ECO:0000313" key="6">
    <source>
        <dbReference type="Proteomes" id="UP000824260"/>
    </source>
</evidence>
<protein>
    <submittedName>
        <fullName evidence="5">Nucleoside hydrolase</fullName>
    </submittedName>
</protein>
<dbReference type="GO" id="GO:0006152">
    <property type="term" value="P:purine nucleoside catabolic process"/>
    <property type="evidence" value="ECO:0007669"/>
    <property type="project" value="TreeGrafter"/>
</dbReference>
<dbReference type="PANTHER" id="PTHR12304">
    <property type="entry name" value="INOSINE-URIDINE PREFERRING NUCLEOSIDE HYDROLASE"/>
    <property type="match status" value="1"/>
</dbReference>
<dbReference type="Pfam" id="PF01156">
    <property type="entry name" value="IU_nuc_hydro"/>
    <property type="match status" value="1"/>
</dbReference>
<dbReference type="PANTHER" id="PTHR12304:SF4">
    <property type="entry name" value="URIDINE NUCLEOSIDASE"/>
    <property type="match status" value="1"/>
</dbReference>
<dbReference type="Gene3D" id="3.90.245.10">
    <property type="entry name" value="Ribonucleoside hydrolase-like"/>
    <property type="match status" value="1"/>
</dbReference>
<sequence length="369" mass="41088">MGNRFLAALLCALLALSFAGAAFAQETEQETMKVIFDTDNGVFGDDTKALFMMINSGRFDILGITTVIGNNWVEASTAYTLRHLELAGRTDIPVYMGMGEPLMGDHTPYLENGMLTGIVGGNIGYMASERPASYLELPEEPVIGYPTTEPQEMHAVDFIAKAVKENPGEVTIICTGAGTNLAMAVKRYPEIVPLVKQVIYMGGAIEVPGNTTAAAEFNWWADPEAIKICLNTPFNRQVIVPKDICAQARITYDTYEQIKAAPETYATKLFMEISGPNHEGNPEYTNTLWDEVTVLYLLDPSFVTRSEERYIDIDTTMGMNYGRSIGYKTEPRRPDDFTISPLAQKVEVLFDMDVERFMDLYVEYFTMQP</sequence>
<gene>
    <name evidence="5" type="ORF">IAA52_00925</name>
</gene>
<comment type="caution">
    <text evidence="5">The sequence shown here is derived from an EMBL/GenBank/DDBJ whole genome shotgun (WGS) entry which is preliminary data.</text>
</comment>
<evidence type="ECO:0000256" key="3">
    <source>
        <dbReference type="SAM" id="SignalP"/>
    </source>
</evidence>
<reference evidence="5" key="2">
    <citation type="journal article" date="2021" name="PeerJ">
        <title>Extensive microbial diversity within the chicken gut microbiome revealed by metagenomics and culture.</title>
        <authorList>
            <person name="Gilroy R."/>
            <person name="Ravi A."/>
            <person name="Getino M."/>
            <person name="Pursley I."/>
            <person name="Horton D.L."/>
            <person name="Alikhan N.F."/>
            <person name="Baker D."/>
            <person name="Gharbi K."/>
            <person name="Hall N."/>
            <person name="Watson M."/>
            <person name="Adriaenssens E.M."/>
            <person name="Foster-Nyarko E."/>
            <person name="Jarju S."/>
            <person name="Secka A."/>
            <person name="Antonio M."/>
            <person name="Oren A."/>
            <person name="Chaudhuri R.R."/>
            <person name="La Ragione R."/>
            <person name="Hildebrand F."/>
            <person name="Pallen M.J."/>
        </authorList>
    </citation>
    <scope>NUCLEOTIDE SEQUENCE</scope>
    <source>
        <strain evidence="5">ChiSjej6B24-2974</strain>
    </source>
</reference>
<dbReference type="InterPro" id="IPR023186">
    <property type="entry name" value="IUNH"/>
</dbReference>
<feature type="signal peptide" evidence="3">
    <location>
        <begin position="1"/>
        <end position="24"/>
    </location>
</feature>
<dbReference type="EMBL" id="DVFZ01000010">
    <property type="protein sequence ID" value="HIQ81645.1"/>
    <property type="molecule type" value="Genomic_DNA"/>
</dbReference>
<dbReference type="GO" id="GO:0005829">
    <property type="term" value="C:cytosol"/>
    <property type="evidence" value="ECO:0007669"/>
    <property type="project" value="TreeGrafter"/>
</dbReference>
<keyword evidence="1 5" id="KW-0378">Hydrolase</keyword>
<dbReference type="InterPro" id="IPR036452">
    <property type="entry name" value="Ribo_hydro-like"/>
</dbReference>
<evidence type="ECO:0000256" key="2">
    <source>
        <dbReference type="ARBA" id="ARBA00023295"/>
    </source>
</evidence>
<evidence type="ECO:0000256" key="1">
    <source>
        <dbReference type="ARBA" id="ARBA00022801"/>
    </source>
</evidence>
<dbReference type="InterPro" id="IPR001910">
    <property type="entry name" value="Inosine/uridine_hydrolase_dom"/>
</dbReference>
<name>A0A9D0ZJF4_9FIRM</name>
<proteinExistence type="predicted"/>